<sequence length="53" mass="5644">LCQIILCASLLQISSLQPKSMTKFMFLPSVLTKFLPLDLASCSALPGFVGLSA</sequence>
<protein>
    <submittedName>
        <fullName evidence="1">BAF1 / ABF1 chromatin reorganising factor</fullName>
    </submittedName>
</protein>
<dbReference type="EMBL" id="HADW01016928">
    <property type="protein sequence ID" value="SBP18328.1"/>
    <property type="molecule type" value="Transcribed_RNA"/>
</dbReference>
<dbReference type="AlphaFoldDB" id="A0A1A7XK07"/>
<gene>
    <name evidence="1" type="primary">Nfu_g_1_024241</name>
</gene>
<feature type="non-terminal residue" evidence="1">
    <location>
        <position position="1"/>
    </location>
</feature>
<accession>A0A1A7XK07</accession>
<reference evidence="1" key="1">
    <citation type="submission" date="2016-05" db="EMBL/GenBank/DDBJ databases">
        <authorList>
            <person name="Lavstsen T."/>
            <person name="Jespersen J.S."/>
        </authorList>
    </citation>
    <scope>NUCLEOTIDE SEQUENCE</scope>
    <source>
        <tissue evidence="1">Brain</tissue>
    </source>
</reference>
<evidence type="ECO:0000313" key="1">
    <source>
        <dbReference type="EMBL" id="SBP18328.1"/>
    </source>
</evidence>
<proteinExistence type="predicted"/>
<reference evidence="1" key="2">
    <citation type="submission" date="2016-06" db="EMBL/GenBank/DDBJ databases">
        <title>The genome of a short-lived fish provides insights into sex chromosome evolution and the genetic control of aging.</title>
        <authorList>
            <person name="Reichwald K."/>
            <person name="Felder M."/>
            <person name="Petzold A."/>
            <person name="Koch P."/>
            <person name="Groth M."/>
            <person name="Platzer M."/>
        </authorList>
    </citation>
    <scope>NUCLEOTIDE SEQUENCE</scope>
    <source>
        <tissue evidence="1">Brain</tissue>
    </source>
</reference>
<feature type="non-terminal residue" evidence="1">
    <location>
        <position position="53"/>
    </location>
</feature>
<organism evidence="1">
    <name type="scientific">Iconisemion striatum</name>
    <dbReference type="NCBI Taxonomy" id="60296"/>
    <lineage>
        <taxon>Eukaryota</taxon>
        <taxon>Metazoa</taxon>
        <taxon>Chordata</taxon>
        <taxon>Craniata</taxon>
        <taxon>Vertebrata</taxon>
        <taxon>Euteleostomi</taxon>
        <taxon>Actinopterygii</taxon>
        <taxon>Neopterygii</taxon>
        <taxon>Teleostei</taxon>
        <taxon>Neoteleostei</taxon>
        <taxon>Acanthomorphata</taxon>
        <taxon>Ovalentaria</taxon>
        <taxon>Atherinomorphae</taxon>
        <taxon>Cyprinodontiformes</taxon>
        <taxon>Nothobranchiidae</taxon>
        <taxon>Iconisemion</taxon>
    </lineage>
</organism>
<name>A0A1A7XK07_9TELE</name>